<dbReference type="SUPFAM" id="SSF52540">
    <property type="entry name" value="P-loop containing nucleoside triphosphate hydrolases"/>
    <property type="match status" value="1"/>
</dbReference>
<dbReference type="GO" id="GO:0005871">
    <property type="term" value="C:kinesin complex"/>
    <property type="evidence" value="ECO:0007669"/>
    <property type="project" value="TreeGrafter"/>
</dbReference>
<evidence type="ECO:0000256" key="4">
    <source>
        <dbReference type="ARBA" id="ARBA00023175"/>
    </source>
</evidence>
<feature type="region of interest" description="Disordered" evidence="6">
    <location>
        <begin position="1"/>
        <end position="45"/>
    </location>
</feature>
<name>A0AAW1MJW1_SAPOF</name>
<comment type="caution">
    <text evidence="8">The sequence shown here is derived from an EMBL/GenBank/DDBJ whole genome shotgun (WGS) entry which is preliminary data.</text>
</comment>
<dbReference type="PANTHER" id="PTHR24115">
    <property type="entry name" value="KINESIN-RELATED"/>
    <property type="match status" value="1"/>
</dbReference>
<feature type="compositionally biased region" description="Basic and acidic residues" evidence="6">
    <location>
        <begin position="861"/>
        <end position="874"/>
    </location>
</feature>
<dbReference type="InterPro" id="IPR027417">
    <property type="entry name" value="P-loop_NTPase"/>
</dbReference>
<evidence type="ECO:0000256" key="2">
    <source>
        <dbReference type="ARBA" id="ARBA00022741"/>
    </source>
</evidence>
<feature type="compositionally biased region" description="Polar residues" evidence="6">
    <location>
        <begin position="849"/>
        <end position="860"/>
    </location>
</feature>
<evidence type="ECO:0000313" key="8">
    <source>
        <dbReference type="EMBL" id="KAK9748564.1"/>
    </source>
</evidence>
<dbReference type="SMART" id="SM00129">
    <property type="entry name" value="KISc"/>
    <property type="match status" value="1"/>
</dbReference>
<feature type="compositionally biased region" description="Basic and acidic residues" evidence="6">
    <location>
        <begin position="1"/>
        <end position="10"/>
    </location>
</feature>
<keyword evidence="2 5" id="KW-0547">Nucleotide-binding</keyword>
<organism evidence="8 9">
    <name type="scientific">Saponaria officinalis</name>
    <name type="common">Common soapwort</name>
    <name type="synonym">Lychnis saponaria</name>
    <dbReference type="NCBI Taxonomy" id="3572"/>
    <lineage>
        <taxon>Eukaryota</taxon>
        <taxon>Viridiplantae</taxon>
        <taxon>Streptophyta</taxon>
        <taxon>Embryophyta</taxon>
        <taxon>Tracheophyta</taxon>
        <taxon>Spermatophyta</taxon>
        <taxon>Magnoliopsida</taxon>
        <taxon>eudicotyledons</taxon>
        <taxon>Gunneridae</taxon>
        <taxon>Pentapetalae</taxon>
        <taxon>Caryophyllales</taxon>
        <taxon>Caryophyllaceae</taxon>
        <taxon>Caryophylleae</taxon>
        <taxon>Saponaria</taxon>
    </lineage>
</organism>
<evidence type="ECO:0000256" key="3">
    <source>
        <dbReference type="ARBA" id="ARBA00022840"/>
    </source>
</evidence>
<reference evidence="8" key="1">
    <citation type="submission" date="2024-03" db="EMBL/GenBank/DDBJ databases">
        <title>WGS assembly of Saponaria officinalis var. Norfolk2.</title>
        <authorList>
            <person name="Jenkins J."/>
            <person name="Shu S."/>
            <person name="Grimwood J."/>
            <person name="Barry K."/>
            <person name="Goodstein D."/>
            <person name="Schmutz J."/>
            <person name="Leebens-Mack J."/>
            <person name="Osbourn A."/>
        </authorList>
    </citation>
    <scope>NUCLEOTIDE SEQUENCE [LARGE SCALE GENOMIC DNA]</scope>
    <source>
        <strain evidence="8">JIC</strain>
    </source>
</reference>
<dbReference type="AlphaFoldDB" id="A0AAW1MJW1"/>
<dbReference type="GO" id="GO:0016887">
    <property type="term" value="F:ATP hydrolysis activity"/>
    <property type="evidence" value="ECO:0007669"/>
    <property type="project" value="TreeGrafter"/>
</dbReference>
<evidence type="ECO:0000313" key="9">
    <source>
        <dbReference type="Proteomes" id="UP001443914"/>
    </source>
</evidence>
<dbReference type="PANTHER" id="PTHR24115:SF1008">
    <property type="entry name" value="KINESIN-LIKE PROTEIN SUBITO"/>
    <property type="match status" value="1"/>
</dbReference>
<dbReference type="PRINTS" id="PR00380">
    <property type="entry name" value="KINESINHEAVY"/>
</dbReference>
<evidence type="ECO:0000256" key="5">
    <source>
        <dbReference type="PROSITE-ProRule" id="PRU00283"/>
    </source>
</evidence>
<dbReference type="InterPro" id="IPR027640">
    <property type="entry name" value="Kinesin-like_fam"/>
</dbReference>
<keyword evidence="4 5" id="KW-0505">Motor protein</keyword>
<feature type="region of interest" description="Disordered" evidence="6">
    <location>
        <begin position="475"/>
        <end position="499"/>
    </location>
</feature>
<dbReference type="InterPro" id="IPR001752">
    <property type="entry name" value="Kinesin_motor_dom"/>
</dbReference>
<evidence type="ECO:0000256" key="1">
    <source>
        <dbReference type="ARBA" id="ARBA00022701"/>
    </source>
</evidence>
<feature type="region of interest" description="Disordered" evidence="6">
    <location>
        <begin position="819"/>
        <end position="884"/>
    </location>
</feature>
<keyword evidence="1" id="KW-0493">Microtubule</keyword>
<gene>
    <name evidence="8" type="ORF">RND81_02G066900</name>
</gene>
<dbReference type="Gene3D" id="3.40.850.10">
    <property type="entry name" value="Kinesin motor domain"/>
    <property type="match status" value="1"/>
</dbReference>
<feature type="binding site" evidence="5">
    <location>
        <begin position="199"/>
        <end position="206"/>
    </location>
    <ligand>
        <name>ATP</name>
        <dbReference type="ChEBI" id="CHEBI:30616"/>
    </ligand>
</feature>
<feature type="compositionally biased region" description="Polar residues" evidence="6">
    <location>
        <begin position="35"/>
        <end position="45"/>
    </location>
</feature>
<protein>
    <recommendedName>
        <fullName evidence="7">Kinesin motor domain-containing protein</fullName>
    </recommendedName>
</protein>
<accession>A0AAW1MJW1</accession>
<keyword evidence="3 5" id="KW-0067">ATP-binding</keyword>
<dbReference type="GO" id="GO:0005634">
    <property type="term" value="C:nucleus"/>
    <property type="evidence" value="ECO:0007669"/>
    <property type="project" value="TreeGrafter"/>
</dbReference>
<keyword evidence="9" id="KW-1185">Reference proteome</keyword>
<feature type="compositionally biased region" description="Polar residues" evidence="6">
    <location>
        <begin position="11"/>
        <end position="22"/>
    </location>
</feature>
<evidence type="ECO:0000259" key="7">
    <source>
        <dbReference type="PROSITE" id="PS50067"/>
    </source>
</evidence>
<dbReference type="GO" id="GO:0008017">
    <property type="term" value="F:microtubule binding"/>
    <property type="evidence" value="ECO:0007669"/>
    <property type="project" value="InterPro"/>
</dbReference>
<proteinExistence type="inferred from homology"/>
<sequence length="936" mass="103376">MTLTPTKDESSIPSACPNTVTIRRNPPRRARPTPSNTVSKTLTTHSLSSNPLNISSFPLTDILSIDVAHKSTAAAAAASNPSISPPDAVVGCNSDDSSSLKVFLRVRPLSVAPKKPNSKSKLSKMKEASVKSCLVVNDLHSVTVTPPVCDSARLKSEVYTGFSHVFSSHSSQDEVYDRMMKPIVDEFLNGRSGLLAALGPSGSGKTHTVFGSAKEPGLVPRALRHIFEAATSSRSFYLSVFEISLEKGKGEKLYDLSPDGGDIHMQQSVVKGLKEVLIKDVAQAEAILAGAKLKRATAMTNSNSQSSRSQCIINIRCAIDEAEGMSKSSFSGTGLTFVDLAGAEREKKTGNQGGRLLESNFINNTSMVFGLCLRSLLEHQKNPKKPLQKHFQSSLLTRYLRDYLEGRKRMALILTARSGPEDYFDASFLLRQASPYMEIKFSNVEETSKLPGNKRRNQTACSDKQKRVKLCNADEKDEAEKTTRVSSNFNGEDVSNEVKGDSMLKGSEAEPAGLSNPNAKLQRDYHVMQGFAKALWNVLKEYKERVKAMQNEIDLLTEKISTGHESYLAMEKELRDLKSHCSCTQQLHISYVSSIGGTNSVPRVSVLEEVINYEQVASAKVQEHAALECAEEPALYSAREQYPLYPDHKHDGMIAPEEKHNVSPFECKTANLSPEKDDCYRFVDETFEASISEGDNIETRLPSHEKSERRYELSAHQTIQNGSGEIQDRGPTVVHFRDSPVTKSFEFADDKTKLDAILTTTPFQGAALQSSGFESSVQQNTQAQCSPLKCENSHNRVCREDFHEKDPTEKNDKITDAAAHFPKSHVMDLKVQRENNGNSTDVKKDKENGTNSPQSNFNSKLETKEISHNPSKAERPKRRLMPASSLLLRDVGSLDVTDDNVKHRVGRGGQRLGEDESKRSRGNATLLRLLKNHLPR</sequence>
<evidence type="ECO:0000256" key="6">
    <source>
        <dbReference type="SAM" id="MobiDB-lite"/>
    </source>
</evidence>
<dbReference type="GO" id="GO:0003777">
    <property type="term" value="F:microtubule motor activity"/>
    <property type="evidence" value="ECO:0007669"/>
    <property type="project" value="InterPro"/>
</dbReference>
<dbReference type="InterPro" id="IPR036961">
    <property type="entry name" value="Kinesin_motor_dom_sf"/>
</dbReference>
<dbReference type="Pfam" id="PF00225">
    <property type="entry name" value="Kinesin"/>
    <property type="match status" value="1"/>
</dbReference>
<dbReference type="EMBL" id="JBDFQZ010000002">
    <property type="protein sequence ID" value="KAK9748564.1"/>
    <property type="molecule type" value="Genomic_DNA"/>
</dbReference>
<comment type="similarity">
    <text evidence="5">Belongs to the TRAFAC class myosin-kinesin ATPase superfamily. Kinesin family.</text>
</comment>
<dbReference type="GO" id="GO:0007018">
    <property type="term" value="P:microtubule-based movement"/>
    <property type="evidence" value="ECO:0007669"/>
    <property type="project" value="InterPro"/>
</dbReference>
<dbReference type="PROSITE" id="PS50067">
    <property type="entry name" value="KINESIN_MOTOR_2"/>
    <property type="match status" value="1"/>
</dbReference>
<dbReference type="Proteomes" id="UP001443914">
    <property type="component" value="Unassembled WGS sequence"/>
</dbReference>
<dbReference type="GO" id="GO:0005874">
    <property type="term" value="C:microtubule"/>
    <property type="evidence" value="ECO:0007669"/>
    <property type="project" value="UniProtKB-KW"/>
</dbReference>
<dbReference type="GO" id="GO:0005524">
    <property type="term" value="F:ATP binding"/>
    <property type="evidence" value="ECO:0007669"/>
    <property type="project" value="UniProtKB-UniRule"/>
</dbReference>
<feature type="domain" description="Kinesin motor" evidence="7">
    <location>
        <begin position="99"/>
        <end position="439"/>
    </location>
</feature>
<feature type="region of interest" description="Disordered" evidence="6">
    <location>
        <begin position="899"/>
        <end position="920"/>
    </location>
</feature>